<dbReference type="SUPFAM" id="SSF52490">
    <property type="entry name" value="Tubulin nucleotide-binding domain-like"/>
    <property type="match status" value="1"/>
</dbReference>
<accession>A0ABR2THI4</accession>
<feature type="compositionally biased region" description="Polar residues" evidence="3">
    <location>
        <begin position="169"/>
        <end position="180"/>
    </location>
</feature>
<sequence>MREIVAVQVGGFANFIGSHFWNFQDEMLGLAADPYGDPLFKTKSLNMDILYRTGSLGSVSSKGTLYNEDSSAPSEVVTWAGNVSSHASEPRKKNLFLQSFYQEEQGAPLLNGINGGAKDSQNEIQDTNMVSTSFGVLLPGLSQDQQPANESSCQAPLVPRGSMARRGSSIPTGSTEVTPTPQECQAAVDELGTSHTVPGEESTTVDAFEASTFVNILVGETSHVIPDHENESVAIPMDASEETCGREVASGMSVREDIHVDPDLVNDMQEHPLEVATTSRVQHASTNVHPMVTRRKNGIVKPRVFQVHHHRTPSDVHKALADPKWKDAVMAEYEALVNNGTWDIVELPVGRKAVGCKWLFKVKLRADGIVDRYKARLVAKGYA</sequence>
<dbReference type="PANTHER" id="PTHR13391:SF0">
    <property type="entry name" value="PROTEIN MISATO HOMOLOG 1"/>
    <property type="match status" value="1"/>
</dbReference>
<dbReference type="Pfam" id="PF10644">
    <property type="entry name" value="Misat_Tub_SegII"/>
    <property type="match status" value="1"/>
</dbReference>
<feature type="region of interest" description="Disordered" evidence="3">
    <location>
        <begin position="143"/>
        <end position="180"/>
    </location>
</feature>
<dbReference type="EMBL" id="JBBPBN010000005">
    <property type="protein sequence ID" value="KAK9036933.1"/>
    <property type="molecule type" value="Genomic_DNA"/>
</dbReference>
<keyword evidence="2" id="KW-0963">Cytoplasm</keyword>
<evidence type="ECO:0000256" key="3">
    <source>
        <dbReference type="SAM" id="MobiDB-lite"/>
    </source>
</evidence>
<dbReference type="InterPro" id="IPR013838">
    <property type="entry name" value="Beta-tubulin_BS"/>
</dbReference>
<comment type="subcellular location">
    <subcellularLocation>
        <location evidence="1">Cytoplasm</location>
        <location evidence="1">Cytoskeleton</location>
    </subcellularLocation>
</comment>
<dbReference type="Pfam" id="PF07727">
    <property type="entry name" value="RVT_2"/>
    <property type="match status" value="1"/>
</dbReference>
<feature type="domain" description="Misato Segment II tubulin-like" evidence="5">
    <location>
        <begin position="2"/>
        <end position="54"/>
    </location>
</feature>
<dbReference type="InterPro" id="IPR036525">
    <property type="entry name" value="Tubulin/FtsZ_GTPase_sf"/>
</dbReference>
<evidence type="ECO:0000256" key="2">
    <source>
        <dbReference type="ARBA" id="ARBA00023212"/>
    </source>
</evidence>
<evidence type="ECO:0000313" key="6">
    <source>
        <dbReference type="EMBL" id="KAK9036933.1"/>
    </source>
</evidence>
<comment type="caution">
    <text evidence="6">The sequence shown here is derived from an EMBL/GenBank/DDBJ whole genome shotgun (WGS) entry which is preliminary data.</text>
</comment>
<reference evidence="6 7" key="1">
    <citation type="journal article" date="2024" name="G3 (Bethesda)">
        <title>Genome assembly of Hibiscus sabdariffa L. provides insights into metabolisms of medicinal natural products.</title>
        <authorList>
            <person name="Kim T."/>
        </authorList>
    </citation>
    <scope>NUCLEOTIDE SEQUENCE [LARGE SCALE GENOMIC DNA]</scope>
    <source>
        <strain evidence="6">TK-2024</strain>
        <tissue evidence="6">Old leaves</tissue>
    </source>
</reference>
<gene>
    <name evidence="6" type="ORF">V6N11_021856</name>
</gene>
<feature type="domain" description="Reverse transcriptase Ty1/copia-type" evidence="4">
    <location>
        <begin position="339"/>
        <end position="382"/>
    </location>
</feature>
<proteinExistence type="predicted"/>
<dbReference type="PROSITE" id="PS00228">
    <property type="entry name" value="TUBULIN_B_AUTOREG"/>
    <property type="match status" value="1"/>
</dbReference>
<dbReference type="InterPro" id="IPR049942">
    <property type="entry name" value="DML1/Misato"/>
</dbReference>
<dbReference type="PANTHER" id="PTHR13391">
    <property type="entry name" value="MITOCHONDRIAL DISTRIBUTION REGULATOR MISATO"/>
    <property type="match status" value="1"/>
</dbReference>
<dbReference type="InterPro" id="IPR013103">
    <property type="entry name" value="RVT_2"/>
</dbReference>
<evidence type="ECO:0000259" key="4">
    <source>
        <dbReference type="Pfam" id="PF07727"/>
    </source>
</evidence>
<protein>
    <submittedName>
        <fullName evidence="6">Uncharacterized protein</fullName>
    </submittedName>
</protein>
<dbReference type="Proteomes" id="UP001396334">
    <property type="component" value="Unassembled WGS sequence"/>
</dbReference>
<organism evidence="6 7">
    <name type="scientific">Hibiscus sabdariffa</name>
    <name type="common">roselle</name>
    <dbReference type="NCBI Taxonomy" id="183260"/>
    <lineage>
        <taxon>Eukaryota</taxon>
        <taxon>Viridiplantae</taxon>
        <taxon>Streptophyta</taxon>
        <taxon>Embryophyta</taxon>
        <taxon>Tracheophyta</taxon>
        <taxon>Spermatophyta</taxon>
        <taxon>Magnoliopsida</taxon>
        <taxon>eudicotyledons</taxon>
        <taxon>Gunneridae</taxon>
        <taxon>Pentapetalae</taxon>
        <taxon>rosids</taxon>
        <taxon>malvids</taxon>
        <taxon>Malvales</taxon>
        <taxon>Malvaceae</taxon>
        <taxon>Malvoideae</taxon>
        <taxon>Hibiscus</taxon>
    </lineage>
</organism>
<evidence type="ECO:0000259" key="5">
    <source>
        <dbReference type="Pfam" id="PF10644"/>
    </source>
</evidence>
<evidence type="ECO:0000313" key="7">
    <source>
        <dbReference type="Proteomes" id="UP001396334"/>
    </source>
</evidence>
<dbReference type="InterPro" id="IPR019605">
    <property type="entry name" value="Misato_II_tubulin-like"/>
</dbReference>
<keyword evidence="7" id="KW-1185">Reference proteome</keyword>
<evidence type="ECO:0000256" key="1">
    <source>
        <dbReference type="ARBA" id="ARBA00004245"/>
    </source>
</evidence>
<feature type="compositionally biased region" description="Polar residues" evidence="3">
    <location>
        <begin position="143"/>
        <end position="154"/>
    </location>
</feature>
<name>A0ABR2THI4_9ROSI</name>
<keyword evidence="2" id="KW-0206">Cytoskeleton</keyword>